<dbReference type="AlphaFoldDB" id="A0A5D8Z7C0"/>
<accession>A0A5D8Z7C0</accession>
<evidence type="ECO:0000313" key="3">
    <source>
        <dbReference type="Proteomes" id="UP000323164"/>
    </source>
</evidence>
<organism evidence="2 3">
    <name type="scientific">Cognatilysobacter lacus</name>
    <dbReference type="NCBI Taxonomy" id="1643323"/>
    <lineage>
        <taxon>Bacteria</taxon>
        <taxon>Pseudomonadati</taxon>
        <taxon>Pseudomonadota</taxon>
        <taxon>Gammaproteobacteria</taxon>
        <taxon>Lysobacterales</taxon>
        <taxon>Lysobacteraceae</taxon>
        <taxon>Cognatilysobacter</taxon>
    </lineage>
</organism>
<keyword evidence="3" id="KW-1185">Reference proteome</keyword>
<dbReference type="Proteomes" id="UP000323164">
    <property type="component" value="Unassembled WGS sequence"/>
</dbReference>
<feature type="domain" description="VOC" evidence="1">
    <location>
        <begin position="8"/>
        <end position="135"/>
    </location>
</feature>
<evidence type="ECO:0000313" key="2">
    <source>
        <dbReference type="EMBL" id="TZF90436.1"/>
    </source>
</evidence>
<dbReference type="InterPro" id="IPR029068">
    <property type="entry name" value="Glyas_Bleomycin-R_OHBP_Dase"/>
</dbReference>
<dbReference type="InterPro" id="IPR050383">
    <property type="entry name" value="GlyoxalaseI/FosfomycinResist"/>
</dbReference>
<name>A0A5D8Z7C0_9GAMM</name>
<dbReference type="InterPro" id="IPR037523">
    <property type="entry name" value="VOC_core"/>
</dbReference>
<dbReference type="OrthoDB" id="9812656at2"/>
<dbReference type="EMBL" id="VTRV01000039">
    <property type="protein sequence ID" value="TZF90436.1"/>
    <property type="molecule type" value="Genomic_DNA"/>
</dbReference>
<dbReference type="PANTHER" id="PTHR21366">
    <property type="entry name" value="GLYOXALASE FAMILY PROTEIN"/>
    <property type="match status" value="1"/>
</dbReference>
<dbReference type="InterPro" id="IPR004360">
    <property type="entry name" value="Glyas_Fos-R_dOase_dom"/>
</dbReference>
<reference evidence="2 3" key="1">
    <citation type="submission" date="2019-08" db="EMBL/GenBank/DDBJ databases">
        <title>Draft genome sequence of Lysobacter sp. UKS-15.</title>
        <authorList>
            <person name="Im W.-T."/>
        </authorList>
    </citation>
    <scope>NUCLEOTIDE SEQUENCE [LARGE SCALE GENOMIC DNA]</scope>
    <source>
        <strain evidence="2 3">UKS-15</strain>
    </source>
</reference>
<comment type="caution">
    <text evidence="2">The sequence shown here is derived from an EMBL/GenBank/DDBJ whole genome shotgun (WGS) entry which is preliminary data.</text>
</comment>
<sequence length="140" mass="15473">MRPFDIHRIDHVVLRVTDLPRSLRFYREVLGCTIARERYDLGLVHLRTGASMIDLVDVAGRLGARGGDATRDTARNVDHIALRVEPFDDAAIRQHLAMHGIDVAEPTSTNFGAEGDGPSLYFRDPDGNTIELKGPAVRDA</sequence>
<gene>
    <name evidence="2" type="ORF">FW784_05395</name>
</gene>
<dbReference type="Pfam" id="PF00903">
    <property type="entry name" value="Glyoxalase"/>
    <property type="match status" value="1"/>
</dbReference>
<dbReference type="RefSeq" id="WP_149352332.1">
    <property type="nucleotide sequence ID" value="NZ_VTRV01000039.1"/>
</dbReference>
<dbReference type="PANTHER" id="PTHR21366:SF14">
    <property type="entry name" value="GLYOXALASE DOMAIN-CONTAINING PROTEIN 5"/>
    <property type="match status" value="1"/>
</dbReference>
<evidence type="ECO:0000259" key="1">
    <source>
        <dbReference type="PROSITE" id="PS51819"/>
    </source>
</evidence>
<protein>
    <submittedName>
        <fullName evidence="2">VOC family protein</fullName>
    </submittedName>
</protein>
<dbReference type="Gene3D" id="3.10.180.10">
    <property type="entry name" value="2,3-Dihydroxybiphenyl 1,2-Dioxygenase, domain 1"/>
    <property type="match status" value="1"/>
</dbReference>
<proteinExistence type="predicted"/>
<dbReference type="PROSITE" id="PS51819">
    <property type="entry name" value="VOC"/>
    <property type="match status" value="1"/>
</dbReference>
<dbReference type="SUPFAM" id="SSF54593">
    <property type="entry name" value="Glyoxalase/Bleomycin resistance protein/Dihydroxybiphenyl dioxygenase"/>
    <property type="match status" value="1"/>
</dbReference>